<evidence type="ECO:0000256" key="17">
    <source>
        <dbReference type="ARBA" id="ARBA00041691"/>
    </source>
</evidence>
<evidence type="ECO:0000313" key="19">
    <source>
        <dbReference type="Ensembl" id="ENSPCOP00000009698.1"/>
    </source>
</evidence>
<keyword evidence="6 18" id="KW-0812">Transmembrane</keyword>
<evidence type="ECO:0000256" key="3">
    <source>
        <dbReference type="ARBA" id="ARBA00011492"/>
    </source>
</evidence>
<dbReference type="PANTHER" id="PTHR10383:SF15">
    <property type="entry name" value="SERINE INCORPORATOR 1"/>
    <property type="match status" value="1"/>
</dbReference>
<evidence type="ECO:0000256" key="10">
    <source>
        <dbReference type="ARBA" id="ARBA00023098"/>
    </source>
</evidence>
<accession>A0A2K6F6V8</accession>
<reference evidence="19" key="2">
    <citation type="submission" date="2025-09" db="UniProtKB">
        <authorList>
            <consortium name="Ensembl"/>
        </authorList>
    </citation>
    <scope>IDENTIFICATION</scope>
</reference>
<evidence type="ECO:0000256" key="6">
    <source>
        <dbReference type="ARBA" id="ARBA00022692"/>
    </source>
</evidence>
<dbReference type="GeneTree" id="ENSGT01030000234623"/>
<keyword evidence="13" id="KW-1208">Phospholipid metabolism</keyword>
<evidence type="ECO:0000256" key="4">
    <source>
        <dbReference type="ARBA" id="ARBA00022516"/>
    </source>
</evidence>
<dbReference type="STRING" id="379532.ENSPCOP00000009698"/>
<evidence type="ECO:0000256" key="13">
    <source>
        <dbReference type="ARBA" id="ARBA00023264"/>
    </source>
</evidence>
<keyword evidence="7" id="KW-0519">Myristate</keyword>
<keyword evidence="4" id="KW-0444">Lipid biosynthesis</keyword>
<evidence type="ECO:0000256" key="7">
    <source>
        <dbReference type="ARBA" id="ARBA00022707"/>
    </source>
</evidence>
<evidence type="ECO:0000256" key="18">
    <source>
        <dbReference type="SAM" id="Phobius"/>
    </source>
</evidence>
<dbReference type="Ensembl" id="ENSPCOT00000020270.1">
    <property type="protein sequence ID" value="ENSPCOP00000009698.1"/>
    <property type="gene ID" value="ENSPCOG00000016250.1"/>
</dbReference>
<comment type="subcellular location">
    <subcellularLocation>
        <location evidence="1">Endoplasmic reticulum membrane</location>
        <topology evidence="1">Multi-pass membrane protein</topology>
    </subcellularLocation>
</comment>
<organism evidence="19 20">
    <name type="scientific">Propithecus coquereli</name>
    <name type="common">Coquerel's sifaka</name>
    <name type="synonym">Propithecus verreauxi coquereli</name>
    <dbReference type="NCBI Taxonomy" id="379532"/>
    <lineage>
        <taxon>Eukaryota</taxon>
        <taxon>Metazoa</taxon>
        <taxon>Chordata</taxon>
        <taxon>Craniata</taxon>
        <taxon>Vertebrata</taxon>
        <taxon>Euteleostomi</taxon>
        <taxon>Mammalia</taxon>
        <taxon>Eutheria</taxon>
        <taxon>Euarchontoglires</taxon>
        <taxon>Primates</taxon>
        <taxon>Strepsirrhini</taxon>
        <taxon>Lemuriformes</taxon>
        <taxon>Indriidae</taxon>
        <taxon>Propithecus</taxon>
    </lineage>
</organism>
<evidence type="ECO:0000256" key="5">
    <source>
        <dbReference type="ARBA" id="ARBA00022553"/>
    </source>
</evidence>
<comment type="similarity">
    <text evidence="2">Belongs to the TDE1 family.</text>
</comment>
<keyword evidence="11 18" id="KW-0472">Membrane</keyword>
<evidence type="ECO:0000256" key="2">
    <source>
        <dbReference type="ARBA" id="ARBA00006665"/>
    </source>
</evidence>
<evidence type="ECO:0000256" key="14">
    <source>
        <dbReference type="ARBA" id="ARBA00023288"/>
    </source>
</evidence>
<comment type="subunit">
    <text evidence="3">Interacts with SPTLC1.</text>
</comment>
<keyword evidence="5" id="KW-0597">Phosphoprotein</keyword>
<evidence type="ECO:0000256" key="1">
    <source>
        <dbReference type="ARBA" id="ARBA00004477"/>
    </source>
</evidence>
<dbReference type="AlphaFoldDB" id="A0A2K6F6V8"/>
<dbReference type="GO" id="GO:0008654">
    <property type="term" value="P:phospholipid biosynthetic process"/>
    <property type="evidence" value="ECO:0007669"/>
    <property type="project" value="UniProtKB-KW"/>
</dbReference>
<dbReference type="InterPro" id="IPR005016">
    <property type="entry name" value="TDE1/TMS"/>
</dbReference>
<feature type="transmembrane region" description="Helical" evidence="18">
    <location>
        <begin position="29"/>
        <end position="48"/>
    </location>
</feature>
<evidence type="ECO:0000256" key="9">
    <source>
        <dbReference type="ARBA" id="ARBA00022989"/>
    </source>
</evidence>
<evidence type="ECO:0000313" key="20">
    <source>
        <dbReference type="Proteomes" id="UP000233160"/>
    </source>
</evidence>
<protein>
    <recommendedName>
        <fullName evidence="16">Serine incorporator 1</fullName>
    </recommendedName>
    <alternativeName>
        <fullName evidence="17">Tumor differentially expressed protein 2</fullName>
    </alternativeName>
</protein>
<keyword evidence="12" id="KW-0594">Phospholipid biosynthesis</keyword>
<keyword evidence="8" id="KW-0256">Endoplasmic reticulum</keyword>
<reference evidence="19" key="1">
    <citation type="submission" date="2025-08" db="UniProtKB">
        <authorList>
            <consortium name="Ensembl"/>
        </authorList>
    </citation>
    <scope>IDENTIFICATION</scope>
</reference>
<proteinExistence type="inferred from homology"/>
<dbReference type="Pfam" id="PF03348">
    <property type="entry name" value="Serinc"/>
    <property type="match status" value="1"/>
</dbReference>
<sequence>MDHIVGIPCLCGSAPCLLCRCCPSGNNSTVTRLIYALFLLVGVCVACIPGFCENEKGVVPCNILVGYKAVYRLCFGLAMFYLLLSLLMIKVKSSSDPRAAVHNG</sequence>
<dbReference type="GO" id="GO:0005789">
    <property type="term" value="C:endoplasmic reticulum membrane"/>
    <property type="evidence" value="ECO:0007669"/>
    <property type="project" value="UniProtKB-SubCell"/>
</dbReference>
<keyword evidence="10" id="KW-0443">Lipid metabolism</keyword>
<comment type="function">
    <text evidence="15">Enhances the incorporation of serine into phosphatidylserine and sphingolipids.</text>
</comment>
<keyword evidence="9 18" id="KW-1133">Transmembrane helix</keyword>
<keyword evidence="20" id="KW-1185">Reference proteome</keyword>
<evidence type="ECO:0000256" key="16">
    <source>
        <dbReference type="ARBA" id="ARBA00040945"/>
    </source>
</evidence>
<evidence type="ECO:0000256" key="12">
    <source>
        <dbReference type="ARBA" id="ARBA00023209"/>
    </source>
</evidence>
<evidence type="ECO:0000256" key="8">
    <source>
        <dbReference type="ARBA" id="ARBA00022824"/>
    </source>
</evidence>
<evidence type="ECO:0000256" key="15">
    <source>
        <dbReference type="ARBA" id="ARBA00037552"/>
    </source>
</evidence>
<feature type="transmembrane region" description="Helical" evidence="18">
    <location>
        <begin position="69"/>
        <end position="89"/>
    </location>
</feature>
<keyword evidence="14" id="KW-0449">Lipoprotein</keyword>
<evidence type="ECO:0000256" key="11">
    <source>
        <dbReference type="ARBA" id="ARBA00023136"/>
    </source>
</evidence>
<dbReference type="PANTHER" id="PTHR10383">
    <property type="entry name" value="SERINE INCORPORATOR"/>
    <property type="match status" value="1"/>
</dbReference>
<name>A0A2K6F6V8_PROCO</name>
<dbReference type="Proteomes" id="UP000233160">
    <property type="component" value="Unassembled WGS sequence"/>
</dbReference>